<dbReference type="Proteomes" id="UP000323317">
    <property type="component" value="Unassembled WGS sequence"/>
</dbReference>
<proteinExistence type="predicted"/>
<comment type="caution">
    <text evidence="1">The sequence shown here is derived from an EMBL/GenBank/DDBJ whole genome shotgun (WGS) entry which is preliminary data.</text>
</comment>
<evidence type="ECO:0000313" key="1">
    <source>
        <dbReference type="EMBL" id="TYR77891.1"/>
    </source>
</evidence>
<sequence>MLYKKQALGEGSIKAVKNKSGSASFSPNRQMFSKEKKAVFPFILLRLFDPEGLGAAAGRG</sequence>
<name>A0A5D4KKS1_9BACI</name>
<evidence type="ECO:0000313" key="2">
    <source>
        <dbReference type="Proteomes" id="UP000323317"/>
    </source>
</evidence>
<dbReference type="EMBL" id="VTEH01000001">
    <property type="protein sequence ID" value="TYR77891.1"/>
    <property type="molecule type" value="Genomic_DNA"/>
</dbReference>
<accession>A0A5D4KKS1</accession>
<organism evidence="1 2">
    <name type="scientific">Rossellomorea vietnamensis</name>
    <dbReference type="NCBI Taxonomy" id="218284"/>
    <lineage>
        <taxon>Bacteria</taxon>
        <taxon>Bacillati</taxon>
        <taxon>Bacillota</taxon>
        <taxon>Bacilli</taxon>
        <taxon>Bacillales</taxon>
        <taxon>Bacillaceae</taxon>
        <taxon>Rossellomorea</taxon>
    </lineage>
</organism>
<protein>
    <submittedName>
        <fullName evidence="1">Uncharacterized protein</fullName>
    </submittedName>
</protein>
<reference evidence="1 2" key="1">
    <citation type="submission" date="2019-08" db="EMBL/GenBank/DDBJ databases">
        <title>Bacillus genomes from the desert of Cuatro Cienegas, Coahuila.</title>
        <authorList>
            <person name="Olmedo-Alvarez G."/>
        </authorList>
    </citation>
    <scope>NUCLEOTIDE SEQUENCE [LARGE SCALE GENOMIC DNA]</scope>
    <source>
        <strain evidence="1 2">CH40_1T</strain>
    </source>
</reference>
<gene>
    <name evidence="1" type="ORF">FZC79_02515</name>
</gene>
<dbReference type="AlphaFoldDB" id="A0A5D4KKS1"/>